<dbReference type="PANTHER" id="PTHR19879:SF9">
    <property type="entry name" value="TRANSCRIPTION INITIATION FACTOR TFIID SUBUNIT 5"/>
    <property type="match status" value="1"/>
</dbReference>
<dbReference type="SMART" id="SM00320">
    <property type="entry name" value="WD40"/>
    <property type="match status" value="4"/>
</dbReference>
<evidence type="ECO:0000256" key="1">
    <source>
        <dbReference type="ARBA" id="ARBA00022574"/>
    </source>
</evidence>
<dbReference type="KEGG" id="tsph:KIH39_19810"/>
<evidence type="ECO:0000256" key="2">
    <source>
        <dbReference type="ARBA" id="ARBA00022737"/>
    </source>
</evidence>
<dbReference type="PANTHER" id="PTHR19879">
    <property type="entry name" value="TRANSCRIPTION INITIATION FACTOR TFIID"/>
    <property type="match status" value="1"/>
</dbReference>
<feature type="repeat" description="WD" evidence="3">
    <location>
        <begin position="134"/>
        <end position="166"/>
    </location>
</feature>
<accession>A0A8E6B4C7</accession>
<evidence type="ECO:0008006" key="6">
    <source>
        <dbReference type="Google" id="ProtNLM"/>
    </source>
</evidence>
<proteinExistence type="predicted"/>
<dbReference type="EMBL" id="CP074694">
    <property type="protein sequence ID" value="QVL31074.1"/>
    <property type="molecule type" value="Genomic_DNA"/>
</dbReference>
<dbReference type="RefSeq" id="WP_213494955.1">
    <property type="nucleotide sequence ID" value="NZ_CP074694.1"/>
</dbReference>
<reference evidence="4" key="1">
    <citation type="submission" date="2021-05" db="EMBL/GenBank/DDBJ databases">
        <title>Complete genome sequence of the cellulolytic planctomycete Telmatocola sphagniphila SP2T and characterization of the first cellulase from planctomycetes.</title>
        <authorList>
            <person name="Rakitin A.L."/>
            <person name="Beletsky A.V."/>
            <person name="Naumoff D.G."/>
            <person name="Kulichevskaya I.S."/>
            <person name="Mardanov A.V."/>
            <person name="Ravin N.V."/>
            <person name="Dedysh S.N."/>
        </authorList>
    </citation>
    <scope>NUCLEOTIDE SEQUENCE</scope>
    <source>
        <strain evidence="4">SP2T</strain>
    </source>
</reference>
<keyword evidence="2" id="KW-0677">Repeat</keyword>
<gene>
    <name evidence="4" type="ORF">KIH39_19810</name>
</gene>
<dbReference type="PROSITE" id="PS50294">
    <property type="entry name" value="WD_REPEATS_REGION"/>
    <property type="match status" value="2"/>
</dbReference>
<dbReference type="InterPro" id="IPR019775">
    <property type="entry name" value="WD40_repeat_CS"/>
</dbReference>
<sequence length="321" mass="36052">MILLEAGLGRVTYLRFQEDGLALYAHEQRSGKVRVWQGSQCERLHPNPFEEYTFNQVLIQGPPLQFIGITREGVLHRLVNGNMESLPLSGPVGTSSTLTFDPKTNLLCVAGKAIWKQAVIRRFDLNQLHERSLIRSSENRIVALHFSDDGNTLISASRQGMVRFWNPQFDSAEEDKNKLTLDWIVQTFFWMPTKQSQQAEIPFNDMIRDMILTPDDAYLAVALPRQVSLWRLGPDKRPESPHGDLMEPISTVNCLAASPDGQYLATGSRDGSVQIWDIASARLLRTYTWPQGAITSLAYAPDGLRLACGTSRGFVVVFDCD</sequence>
<protein>
    <recommendedName>
        <fullName evidence="6">WD40 repeat domain-containing protein</fullName>
    </recommendedName>
</protein>
<dbReference type="InterPro" id="IPR036322">
    <property type="entry name" value="WD40_repeat_dom_sf"/>
</dbReference>
<dbReference type="PROSITE" id="PS00678">
    <property type="entry name" value="WD_REPEATS_1"/>
    <property type="match status" value="1"/>
</dbReference>
<evidence type="ECO:0000313" key="5">
    <source>
        <dbReference type="Proteomes" id="UP000676194"/>
    </source>
</evidence>
<evidence type="ECO:0000256" key="3">
    <source>
        <dbReference type="PROSITE-ProRule" id="PRU00221"/>
    </source>
</evidence>
<dbReference type="PROSITE" id="PS50082">
    <property type="entry name" value="WD_REPEATS_2"/>
    <property type="match status" value="2"/>
</dbReference>
<evidence type="ECO:0000313" key="4">
    <source>
        <dbReference type="EMBL" id="QVL31074.1"/>
    </source>
</evidence>
<dbReference type="InterPro" id="IPR001680">
    <property type="entry name" value="WD40_rpt"/>
</dbReference>
<name>A0A8E6B4C7_9BACT</name>
<organism evidence="4 5">
    <name type="scientific">Telmatocola sphagniphila</name>
    <dbReference type="NCBI Taxonomy" id="1123043"/>
    <lineage>
        <taxon>Bacteria</taxon>
        <taxon>Pseudomonadati</taxon>
        <taxon>Planctomycetota</taxon>
        <taxon>Planctomycetia</taxon>
        <taxon>Gemmatales</taxon>
        <taxon>Gemmataceae</taxon>
    </lineage>
</organism>
<keyword evidence="5" id="KW-1185">Reference proteome</keyword>
<dbReference type="Proteomes" id="UP000676194">
    <property type="component" value="Chromosome"/>
</dbReference>
<dbReference type="Pfam" id="PF00400">
    <property type="entry name" value="WD40"/>
    <property type="match status" value="3"/>
</dbReference>
<dbReference type="InterPro" id="IPR015943">
    <property type="entry name" value="WD40/YVTN_repeat-like_dom_sf"/>
</dbReference>
<dbReference type="Gene3D" id="2.130.10.10">
    <property type="entry name" value="YVTN repeat-like/Quinoprotein amine dehydrogenase"/>
    <property type="match status" value="2"/>
</dbReference>
<dbReference type="SUPFAM" id="SSF50978">
    <property type="entry name" value="WD40 repeat-like"/>
    <property type="match status" value="1"/>
</dbReference>
<feature type="repeat" description="WD" evidence="3">
    <location>
        <begin position="245"/>
        <end position="286"/>
    </location>
</feature>
<keyword evidence="1 3" id="KW-0853">WD repeat</keyword>
<dbReference type="AlphaFoldDB" id="A0A8E6B4C7"/>